<reference evidence="2" key="1">
    <citation type="submission" date="2020-09" db="EMBL/GenBank/DDBJ databases">
        <title>A novel bacterium of genus Paenibacillus, isolated from South China Sea.</title>
        <authorList>
            <person name="Huang H."/>
            <person name="Mo K."/>
            <person name="Hu Y."/>
        </authorList>
    </citation>
    <scope>NUCLEOTIDE SEQUENCE</scope>
    <source>
        <strain evidence="2">IB182363</strain>
    </source>
</reference>
<keyword evidence="3" id="KW-1185">Reference proteome</keyword>
<name>A0A927GXM1_9BACL</name>
<comment type="caution">
    <text evidence="2">The sequence shown here is derived from an EMBL/GenBank/DDBJ whole genome shotgun (WGS) entry which is preliminary data.</text>
</comment>
<organism evidence="2 3">
    <name type="scientific">Paenibacillus oceani</name>
    <dbReference type="NCBI Taxonomy" id="2772510"/>
    <lineage>
        <taxon>Bacteria</taxon>
        <taxon>Bacillati</taxon>
        <taxon>Bacillota</taxon>
        <taxon>Bacilli</taxon>
        <taxon>Bacillales</taxon>
        <taxon>Paenibacillaceae</taxon>
        <taxon>Paenibacillus</taxon>
    </lineage>
</organism>
<proteinExistence type="predicted"/>
<dbReference type="AlphaFoldDB" id="A0A927GXM1"/>
<dbReference type="RefSeq" id="WP_190924005.1">
    <property type="nucleotide sequence ID" value="NZ_JACXJA010000001.1"/>
</dbReference>
<dbReference type="Proteomes" id="UP000639396">
    <property type="component" value="Unassembled WGS sequence"/>
</dbReference>
<evidence type="ECO:0000256" key="1">
    <source>
        <dbReference type="SAM" id="MobiDB-lite"/>
    </source>
</evidence>
<protein>
    <submittedName>
        <fullName evidence="2">Uncharacterized protein</fullName>
    </submittedName>
</protein>
<gene>
    <name evidence="2" type="ORF">IDH45_01495</name>
</gene>
<accession>A0A927GXM1</accession>
<feature type="region of interest" description="Disordered" evidence="1">
    <location>
        <begin position="1"/>
        <end position="20"/>
    </location>
</feature>
<evidence type="ECO:0000313" key="3">
    <source>
        <dbReference type="Proteomes" id="UP000639396"/>
    </source>
</evidence>
<dbReference type="EMBL" id="JACXJA010000001">
    <property type="protein sequence ID" value="MBD2860660.1"/>
    <property type="molecule type" value="Genomic_DNA"/>
</dbReference>
<evidence type="ECO:0000313" key="2">
    <source>
        <dbReference type="EMBL" id="MBD2860660.1"/>
    </source>
</evidence>
<sequence length="406" mass="45394">MPKDNQARPPAGSVREVGRYPIDLTGPRSHTLVLQPGVGSLSMGPPHLGKKADLHVAPDARIDWTVFDAFATPAGSPWPRLLYYTGSDASFLNWAQVRPIEEMTWAPILSADTVADASKSKLHGLHIELDASGGHLNLKLPKRQNFENFRLSVSGDLSRFSAAGDLPYSLTLAPRTGRRKEDAPFVLPGLGELHQVTNLTLQNAPMGQPISLECLDRFPNLESLSLWGNFCDLDRLARQTRLTNLEMRFMPDLGELPPLDTWPLLDRFIAYNVEELTGKRLRQQMKTRAKTRPWTGHASVSQLRKPEWWPTEFGRPFASWPKRLAKLASEAYNAAQEALAQARSLADAEAAITAFTVRFNTLKGIETTEREDLGEAVWQLSQSNHLIGEPIPEEMAQRWFDAARDY</sequence>